<protein>
    <submittedName>
        <fullName evidence="1">Uncharacterized protein</fullName>
    </submittedName>
</protein>
<reference evidence="1 2" key="1">
    <citation type="submission" date="2016-12" db="EMBL/GenBank/DDBJ databases">
        <title>The genomes of Aspergillus section Nigri reveals drivers in fungal speciation.</title>
        <authorList>
            <consortium name="DOE Joint Genome Institute"/>
            <person name="Vesth T.C."/>
            <person name="Nybo J."/>
            <person name="Theobald S."/>
            <person name="Brandl J."/>
            <person name="Frisvad J.C."/>
            <person name="Nielsen K.F."/>
            <person name="Lyhne E.K."/>
            <person name="Kogle M.E."/>
            <person name="Kuo A."/>
            <person name="Riley R."/>
            <person name="Clum A."/>
            <person name="Nolan M."/>
            <person name="Lipzen A."/>
            <person name="Salamov A."/>
            <person name="Henrissat B."/>
            <person name="Wiebenga A."/>
            <person name="De Vries R.P."/>
            <person name="Grigoriev I.V."/>
            <person name="Mortensen U.H."/>
            <person name="Andersen M.R."/>
            <person name="Baker S.E."/>
        </authorList>
    </citation>
    <scope>NUCLEOTIDE SEQUENCE [LARGE SCALE GENOMIC DNA]</scope>
    <source>
        <strain evidence="1 2">CBS 121591</strain>
    </source>
</reference>
<evidence type="ECO:0000313" key="2">
    <source>
        <dbReference type="Proteomes" id="UP000248340"/>
    </source>
</evidence>
<sequence length="316" mass="35190">METKIFTRMPYCLLCGEKFNSSICFRSIIPADPVGDFILTEPMDFRGGKSTIILAALDIEIQNPKKCWRIFRPAPSTHSICWTAVDHRPCLRFLYNLGLSMNPLVWQKLPQSIHSHCRAVTSAIHLLLFSAPPAGDKNKDASLGLVSNRLECNRTTLYILMKHIGNLPLELVSIIWKLTPPSATRSLLALLAAKTMWPASYASSASALVHIRGDILVYLAPILDGVYITGICIDGKLYGYQSSRSRRLSITSATTGFTFTLGRYGLRSIEDLLSSEKPLKSLARENPEYTGVVYGKSPPVVELTWDVWNHSSDKFV</sequence>
<dbReference type="STRING" id="1448315.A0A319CB84"/>
<gene>
    <name evidence="1" type="ORF">BO82DRAFT_94251</name>
</gene>
<name>A0A319CB84_9EURO</name>
<dbReference type="EMBL" id="KZ821703">
    <property type="protein sequence ID" value="PYH81379.1"/>
    <property type="molecule type" value="Genomic_DNA"/>
</dbReference>
<keyword evidence="2" id="KW-1185">Reference proteome</keyword>
<dbReference type="OrthoDB" id="4491087at2759"/>
<organism evidence="1 2">
    <name type="scientific">Aspergillus uvarum CBS 121591</name>
    <dbReference type="NCBI Taxonomy" id="1448315"/>
    <lineage>
        <taxon>Eukaryota</taxon>
        <taxon>Fungi</taxon>
        <taxon>Dikarya</taxon>
        <taxon>Ascomycota</taxon>
        <taxon>Pezizomycotina</taxon>
        <taxon>Eurotiomycetes</taxon>
        <taxon>Eurotiomycetidae</taxon>
        <taxon>Eurotiales</taxon>
        <taxon>Aspergillaceae</taxon>
        <taxon>Aspergillus</taxon>
        <taxon>Aspergillus subgen. Circumdati</taxon>
    </lineage>
</organism>
<dbReference type="GeneID" id="37144416"/>
<dbReference type="VEuPathDB" id="FungiDB:BO82DRAFT_94251"/>
<dbReference type="Proteomes" id="UP000248340">
    <property type="component" value="Unassembled WGS sequence"/>
</dbReference>
<dbReference type="AlphaFoldDB" id="A0A319CB84"/>
<evidence type="ECO:0000313" key="1">
    <source>
        <dbReference type="EMBL" id="PYH81379.1"/>
    </source>
</evidence>
<proteinExistence type="predicted"/>
<accession>A0A319CB84</accession>
<dbReference type="RefSeq" id="XP_025491579.1">
    <property type="nucleotide sequence ID" value="XM_025641674.1"/>
</dbReference>